<feature type="transmembrane region" description="Helical" evidence="5">
    <location>
        <begin position="233"/>
        <end position="250"/>
    </location>
</feature>
<dbReference type="RefSeq" id="WP_182543283.1">
    <property type="nucleotide sequence ID" value="NZ_JACGWZ010000001.1"/>
</dbReference>
<keyword evidence="4 5" id="KW-0472">Membrane</keyword>
<feature type="transmembrane region" description="Helical" evidence="5">
    <location>
        <begin position="49"/>
        <end position="71"/>
    </location>
</feature>
<dbReference type="GO" id="GO:0022857">
    <property type="term" value="F:transmembrane transporter activity"/>
    <property type="evidence" value="ECO:0007669"/>
    <property type="project" value="InterPro"/>
</dbReference>
<comment type="caution">
    <text evidence="7">The sequence shown here is derived from an EMBL/GenBank/DDBJ whole genome shotgun (WGS) entry which is preliminary data.</text>
</comment>
<evidence type="ECO:0000259" key="6">
    <source>
        <dbReference type="PROSITE" id="PS50850"/>
    </source>
</evidence>
<dbReference type="Proteomes" id="UP000569329">
    <property type="component" value="Unassembled WGS sequence"/>
</dbReference>
<dbReference type="Gene3D" id="1.20.1250.20">
    <property type="entry name" value="MFS general substrate transporter like domains"/>
    <property type="match status" value="2"/>
</dbReference>
<sequence>MVDEPHPLEGRDRTLLAALGLPAFGIALAYTLVTTYLPVLVERLSGPAITGFLISGEGLLSLFLPVIVGSWSDSISTRLGSRMPFILAGTVLTVVGLLIIPADTGSLTAIGVGLAIFFIGYFVYYSPYYALFPDLVPAAQHGRSQGAQGLFRSAGMLLSLAVGGLLLHLWQPLPFLVGAAAITCVTVVLYLSVRERCGRGSPRDQPSRNGWSVEWELLRDNDDIRSWTIANSFWEAALGALRVFVVLYFTRGLGLSLPQVSGALALVGVAVVSAPLSGKLADRYGHRPVMTTAVWIFALGLLLPLFTINTIFIAGIVPVACAAVVLLTLPYSVLMGLLPAHRHHGVGAGLFGVSRGLGILAGPLLAGLAVQLLEPVQFLVFHETDGYSAVFGVASLLLLASIPVLGRIRMDPREAPGKQDTGECRAASDN</sequence>
<evidence type="ECO:0000256" key="5">
    <source>
        <dbReference type="SAM" id="Phobius"/>
    </source>
</evidence>
<dbReference type="EMBL" id="JACGWZ010000001">
    <property type="protein sequence ID" value="MBA8824134.1"/>
    <property type="molecule type" value="Genomic_DNA"/>
</dbReference>
<gene>
    <name evidence="7" type="ORF">FHX42_001463</name>
</gene>
<proteinExistence type="predicted"/>
<feature type="transmembrane region" description="Helical" evidence="5">
    <location>
        <begin position="175"/>
        <end position="193"/>
    </location>
</feature>
<keyword evidence="8" id="KW-1185">Reference proteome</keyword>
<keyword evidence="2 5" id="KW-0812">Transmembrane</keyword>
<protein>
    <submittedName>
        <fullName evidence="7">MFS family permease</fullName>
    </submittedName>
</protein>
<feature type="transmembrane region" description="Helical" evidence="5">
    <location>
        <begin position="386"/>
        <end position="405"/>
    </location>
</feature>
<feature type="transmembrane region" description="Helical" evidence="5">
    <location>
        <begin position="312"/>
        <end position="334"/>
    </location>
</feature>
<feature type="transmembrane region" description="Helical" evidence="5">
    <location>
        <begin position="108"/>
        <end position="128"/>
    </location>
</feature>
<feature type="transmembrane region" description="Helical" evidence="5">
    <location>
        <begin position="15"/>
        <end position="37"/>
    </location>
</feature>
<name>A0A839DRJ2_9PSEU</name>
<dbReference type="GO" id="GO:0005886">
    <property type="term" value="C:plasma membrane"/>
    <property type="evidence" value="ECO:0007669"/>
    <property type="project" value="UniProtKB-SubCell"/>
</dbReference>
<feature type="transmembrane region" description="Helical" evidence="5">
    <location>
        <begin position="256"/>
        <end position="276"/>
    </location>
</feature>
<feature type="transmembrane region" description="Helical" evidence="5">
    <location>
        <begin position="83"/>
        <end position="102"/>
    </location>
</feature>
<feature type="domain" description="Major facilitator superfamily (MFS) profile" evidence="6">
    <location>
        <begin position="15"/>
        <end position="413"/>
    </location>
</feature>
<dbReference type="InterPro" id="IPR036259">
    <property type="entry name" value="MFS_trans_sf"/>
</dbReference>
<comment type="subcellular location">
    <subcellularLocation>
        <location evidence="1">Cell membrane</location>
        <topology evidence="1">Multi-pass membrane protein</topology>
    </subcellularLocation>
</comment>
<evidence type="ECO:0000313" key="8">
    <source>
        <dbReference type="Proteomes" id="UP000569329"/>
    </source>
</evidence>
<evidence type="ECO:0000256" key="3">
    <source>
        <dbReference type="ARBA" id="ARBA00022989"/>
    </source>
</evidence>
<organism evidence="7 8">
    <name type="scientific">Halosaccharopolyspora lacisalsi</name>
    <dbReference type="NCBI Taxonomy" id="1000566"/>
    <lineage>
        <taxon>Bacteria</taxon>
        <taxon>Bacillati</taxon>
        <taxon>Actinomycetota</taxon>
        <taxon>Actinomycetes</taxon>
        <taxon>Pseudonocardiales</taxon>
        <taxon>Pseudonocardiaceae</taxon>
        <taxon>Halosaccharopolyspora</taxon>
    </lineage>
</organism>
<dbReference type="InterPro" id="IPR011701">
    <property type="entry name" value="MFS"/>
</dbReference>
<dbReference type="SUPFAM" id="SSF103473">
    <property type="entry name" value="MFS general substrate transporter"/>
    <property type="match status" value="1"/>
</dbReference>
<evidence type="ECO:0000256" key="4">
    <source>
        <dbReference type="ARBA" id="ARBA00023136"/>
    </source>
</evidence>
<feature type="transmembrane region" description="Helical" evidence="5">
    <location>
        <begin position="288"/>
        <end position="306"/>
    </location>
</feature>
<dbReference type="InterPro" id="IPR020846">
    <property type="entry name" value="MFS_dom"/>
</dbReference>
<reference evidence="7 8" key="1">
    <citation type="submission" date="2020-07" db="EMBL/GenBank/DDBJ databases">
        <title>Sequencing the genomes of 1000 actinobacteria strains.</title>
        <authorList>
            <person name="Klenk H.-P."/>
        </authorList>
    </citation>
    <scope>NUCLEOTIDE SEQUENCE [LARGE SCALE GENOMIC DNA]</scope>
    <source>
        <strain evidence="7 8">DSM 45975</strain>
    </source>
</reference>
<evidence type="ECO:0000256" key="2">
    <source>
        <dbReference type="ARBA" id="ARBA00022692"/>
    </source>
</evidence>
<feature type="transmembrane region" description="Helical" evidence="5">
    <location>
        <begin position="346"/>
        <end position="366"/>
    </location>
</feature>
<keyword evidence="3 5" id="KW-1133">Transmembrane helix</keyword>
<feature type="transmembrane region" description="Helical" evidence="5">
    <location>
        <begin position="149"/>
        <end position="169"/>
    </location>
</feature>
<evidence type="ECO:0000256" key="1">
    <source>
        <dbReference type="ARBA" id="ARBA00004651"/>
    </source>
</evidence>
<dbReference type="Pfam" id="PF07690">
    <property type="entry name" value="MFS_1"/>
    <property type="match status" value="1"/>
</dbReference>
<dbReference type="PANTHER" id="PTHR23528:SF1">
    <property type="entry name" value="MAJOR FACILITATOR SUPERFAMILY (MFS) PROFILE DOMAIN-CONTAINING PROTEIN"/>
    <property type="match status" value="1"/>
</dbReference>
<evidence type="ECO:0000313" key="7">
    <source>
        <dbReference type="EMBL" id="MBA8824134.1"/>
    </source>
</evidence>
<dbReference type="AlphaFoldDB" id="A0A839DRJ2"/>
<dbReference type="PANTHER" id="PTHR23528">
    <property type="match status" value="1"/>
</dbReference>
<dbReference type="PROSITE" id="PS50850">
    <property type="entry name" value="MFS"/>
    <property type="match status" value="1"/>
</dbReference>
<accession>A0A839DRJ2</accession>